<dbReference type="InterPro" id="IPR016024">
    <property type="entry name" value="ARM-type_fold"/>
</dbReference>
<evidence type="ECO:0000259" key="5">
    <source>
        <dbReference type="Pfam" id="PF23500"/>
    </source>
</evidence>
<sequence>MKHFCEYACVYLYIIGAALIVTGFPAETAAQTSPSGEKQAMETDRADRAYTLEAVITGYTGIGGEIDGIRNPTLQARKGETVRITIVNGETLTHDIALEGMDVQSESIIEEGASTSVTFVAESGDTYYCSIPGHRAAGMEGRFEIISASTGETVAEGIIPQKDGQPVNLDFEYASLEGWSAEGGAFTGQPVSDRSSELYEEDMDVDPSGQFYVSSGGTKKAQATGTLTSPAFEVTHPWAAFKVSGGALKETRVEIVAAETDTTIFEITGNDHQRLRPVVVDLRGHRGQQIYIRLIDKETGVSQIPYIEDNGWAHISFDDFRFYPERPRFRDELSPEDIVILPPRDIIENAGLSGEEAVKEMELPDPFSVTLAASEPDVVRPIAFTLDHRGRLWVAEAHTYPERAPEGEGKDRILIFEDTSGDGKLDSRKVFIEGLNLVSGLEVGHGGVWVGAAPNLLYIPIDESGDSPAGEPEVLLNGWGYQDTHETLNSFRWGPDGWLYGVQGVFTQSNVGKPGTPDDQRQKINAGVWRYHPTRHEFEVYARGTSNPWGLDFNAYGHPFITACVIPHLFHVIQGARYRRQAGDHQNPHTYDDIKTIADHVHWVGDQGPHAGNHRSGSAGGGHAHAGAMFYLGADHWPQEFRSTLFMNNIHGFRVNADKIEREGSGYSASHGKDFLKTHDSWSQWLDFRYSPGGSVWAIDWYDKNQCHSPNPDVHNKTLGRIYNIRHAEDEHVRVNLKEKSSLELVEYQRHTNEWYVRHARRILHERGPDERVHEALRKMLRGAPDITRKLRALWTLHVTEGLSDQEYIDLLDHENEYLRSWALQLLGEDNDIPERALKKIARMAREEDSALVRLYIASALQRIAPAQRWSIVEGLYGHSEDADDHNLPLMIWYGTEPLVTRDMERAAEMAMNTELPGILTFTIRRIGAIGTPEARKLLKEVEGQLEQKPQSDRYDQARRELETIFGQAD</sequence>
<dbReference type="STRING" id="1194090.SAMN05443144_108166"/>
<accession>A0A1M5BLV2</accession>
<evidence type="ECO:0000256" key="2">
    <source>
        <dbReference type="ARBA" id="ARBA00023008"/>
    </source>
</evidence>
<evidence type="ECO:0000256" key="3">
    <source>
        <dbReference type="SAM" id="Phobius"/>
    </source>
</evidence>
<keyword evidence="7" id="KW-1185">Reference proteome</keyword>
<reference evidence="6 7" key="1">
    <citation type="submission" date="2016-11" db="EMBL/GenBank/DDBJ databases">
        <authorList>
            <person name="Jaros S."/>
            <person name="Januszkiewicz K."/>
            <person name="Wedrychowicz H."/>
        </authorList>
    </citation>
    <scope>NUCLEOTIDE SEQUENCE [LARGE SCALE GENOMIC DNA]</scope>
    <source>
        <strain evidence="6 7">DSM 21986</strain>
    </source>
</reference>
<keyword evidence="3" id="KW-1133">Transmembrane helix</keyword>
<dbReference type="Gene3D" id="2.120.10.30">
    <property type="entry name" value="TolB, C-terminal domain"/>
    <property type="match status" value="1"/>
</dbReference>
<dbReference type="InterPro" id="IPR013428">
    <property type="entry name" value="Membrane-bound_put_N"/>
</dbReference>
<dbReference type="NCBIfam" id="TIGR02604">
    <property type="entry name" value="Piru_Ver_Nterm"/>
    <property type="match status" value="1"/>
</dbReference>
<dbReference type="EMBL" id="FQUS01000008">
    <property type="protein sequence ID" value="SHF43370.1"/>
    <property type="molecule type" value="Genomic_DNA"/>
</dbReference>
<dbReference type="Gene3D" id="2.60.40.420">
    <property type="entry name" value="Cupredoxins - blue copper proteins"/>
    <property type="match status" value="1"/>
</dbReference>
<name>A0A1M5BLV2_9BACT</name>
<dbReference type="InterPro" id="IPR011989">
    <property type="entry name" value="ARM-like"/>
</dbReference>
<dbReference type="CDD" id="cd00920">
    <property type="entry name" value="Cupredoxin"/>
    <property type="match status" value="1"/>
</dbReference>
<keyword evidence="3" id="KW-0812">Transmembrane</keyword>
<dbReference type="SUPFAM" id="SSF49503">
    <property type="entry name" value="Cupredoxins"/>
    <property type="match status" value="1"/>
</dbReference>
<feature type="transmembrane region" description="Helical" evidence="3">
    <location>
        <begin position="7"/>
        <end position="26"/>
    </location>
</feature>
<evidence type="ECO:0000259" key="4">
    <source>
        <dbReference type="Pfam" id="PF00127"/>
    </source>
</evidence>
<dbReference type="SUPFAM" id="SSF50952">
    <property type="entry name" value="Soluble quinoprotein glucose dehydrogenase"/>
    <property type="match status" value="1"/>
</dbReference>
<protein>
    <submittedName>
        <fullName evidence="6">Putative membrane-bound dehydrogenase domain-containing protein</fullName>
    </submittedName>
</protein>
<proteinExistence type="predicted"/>
<evidence type="ECO:0000313" key="6">
    <source>
        <dbReference type="EMBL" id="SHF43370.1"/>
    </source>
</evidence>
<dbReference type="Gene3D" id="1.25.10.10">
    <property type="entry name" value="Leucine-rich Repeat Variant"/>
    <property type="match status" value="1"/>
</dbReference>
<keyword evidence="2" id="KW-0186">Copper</keyword>
<dbReference type="InterPro" id="IPR011041">
    <property type="entry name" value="Quinoprot_gluc/sorb_DH_b-prop"/>
</dbReference>
<dbReference type="PANTHER" id="PTHR33546">
    <property type="entry name" value="LARGE, MULTIFUNCTIONAL SECRETED PROTEIN-RELATED"/>
    <property type="match status" value="1"/>
</dbReference>
<dbReference type="Proteomes" id="UP000184041">
    <property type="component" value="Unassembled WGS sequence"/>
</dbReference>
<evidence type="ECO:0000313" key="7">
    <source>
        <dbReference type="Proteomes" id="UP000184041"/>
    </source>
</evidence>
<dbReference type="InterPro" id="IPR011042">
    <property type="entry name" value="6-blade_b-propeller_TolB-like"/>
</dbReference>
<feature type="domain" description="DUF7133" evidence="5">
    <location>
        <begin position="354"/>
        <end position="728"/>
    </location>
</feature>
<dbReference type="GO" id="GO:0009055">
    <property type="term" value="F:electron transfer activity"/>
    <property type="evidence" value="ECO:0007669"/>
    <property type="project" value="InterPro"/>
</dbReference>
<gene>
    <name evidence="6" type="ORF">SAMN05443144_108166</name>
</gene>
<dbReference type="InterPro" id="IPR055557">
    <property type="entry name" value="DUF7133"/>
</dbReference>
<dbReference type="Pfam" id="PF23500">
    <property type="entry name" value="DUF7133"/>
    <property type="match status" value="1"/>
</dbReference>
<evidence type="ECO:0000256" key="1">
    <source>
        <dbReference type="ARBA" id="ARBA00022723"/>
    </source>
</evidence>
<organism evidence="6 7">
    <name type="scientific">Fodinibius roseus</name>
    <dbReference type="NCBI Taxonomy" id="1194090"/>
    <lineage>
        <taxon>Bacteria</taxon>
        <taxon>Pseudomonadati</taxon>
        <taxon>Balneolota</taxon>
        <taxon>Balneolia</taxon>
        <taxon>Balneolales</taxon>
        <taxon>Balneolaceae</taxon>
        <taxon>Fodinibius</taxon>
    </lineage>
</organism>
<dbReference type="AlphaFoldDB" id="A0A1M5BLV2"/>
<keyword evidence="1" id="KW-0479">Metal-binding</keyword>
<feature type="domain" description="Blue (type 1) copper" evidence="4">
    <location>
        <begin position="104"/>
        <end position="142"/>
    </location>
</feature>
<keyword evidence="3" id="KW-0472">Membrane</keyword>
<dbReference type="InterPro" id="IPR008972">
    <property type="entry name" value="Cupredoxin"/>
</dbReference>
<dbReference type="PANTHER" id="PTHR33546:SF1">
    <property type="entry name" value="LARGE, MULTIFUNCTIONAL SECRETED PROTEIN"/>
    <property type="match status" value="1"/>
</dbReference>
<dbReference type="OrthoDB" id="9812332at2"/>
<dbReference type="Pfam" id="PF00127">
    <property type="entry name" value="Copper-bind"/>
    <property type="match status" value="1"/>
</dbReference>
<dbReference type="SUPFAM" id="SSF48371">
    <property type="entry name" value="ARM repeat"/>
    <property type="match status" value="1"/>
</dbReference>
<dbReference type="InterPro" id="IPR000923">
    <property type="entry name" value="BlueCu_1"/>
</dbReference>
<dbReference type="GO" id="GO:0005507">
    <property type="term" value="F:copper ion binding"/>
    <property type="evidence" value="ECO:0007669"/>
    <property type="project" value="InterPro"/>
</dbReference>